<evidence type="ECO:0000313" key="15">
    <source>
        <dbReference type="EMBL" id="KIM78761.1"/>
    </source>
</evidence>
<protein>
    <recommendedName>
        <fullName evidence="11">Peroxisomal ATPase PEX1</fullName>
    </recommendedName>
    <alternativeName>
        <fullName evidence="10">Peroxin-1</fullName>
    </alternativeName>
</protein>
<keyword evidence="6" id="KW-0378">Hydrolase</keyword>
<evidence type="ECO:0000256" key="10">
    <source>
        <dbReference type="ARBA" id="ARBA00032509"/>
    </source>
</evidence>
<dbReference type="InterPro" id="IPR050168">
    <property type="entry name" value="AAA_ATPase_domain"/>
</dbReference>
<dbReference type="Gene3D" id="3.10.330.10">
    <property type="match status" value="1"/>
</dbReference>
<evidence type="ECO:0000256" key="9">
    <source>
        <dbReference type="ARBA" id="ARBA00023136"/>
    </source>
</evidence>
<dbReference type="InterPro" id="IPR027417">
    <property type="entry name" value="P-loop_NTPase"/>
</dbReference>
<feature type="domain" description="AAA+ ATPase" evidence="14">
    <location>
        <begin position="411"/>
        <end position="559"/>
    </location>
</feature>
<sequence length="1010" mass="110921">MPRRARIHFVSLKSSLVNLPISIYGPLLERSIRPQTLSIHLTLPENSRNTTSPQVEAYVGWTGMASASSLAHFNSADKEKGFETIEMDPQYATALGLTEGDIVEIGLLHDLPFATSVGTDPISADDWEIIEIHATHVENTLLSQVRVAKIGQEIDVWILGRTRVRLRVVSLEPQLKGNALLLTTNTEVSIAPKLRSTSGPGSSTTNSSNTASTTINSTATTPAPISKFPSKILRVIPARVLPPLTPSPASYTRPETLTYVSKLTYSQLTNTSYPIPEEDESNRQFYKASFRRLKPPVDPTDTSGANKSTTPSPPAPRVLNAGGSTGRESKPVDAVAPKKVHELFVGWAEGVPESHIVFPSMIERVDELDLVRDDPSSPLDFLAGVDDILSRCTNFCTTNFMIHASKNVVHGVSGLLVTGRPGAGKTSIVRAVAKALQRDSRTYTYTHYVDFARYSEQPISTLKSLFRYWFEKATWHKPTILIFDNMEKLLCTEVEHADSFRTRHITELFLSIYSASARSAAPNMRGIVLLGTAQSQQALHPLISRSHIFLDIVNVKPPNKDARKDILTQIMRRRFAMAPDIKQDAQSPLNFTALATQTEGYSATDLQDLAARAVHQAAIRSTEKDTEVAETILTAADFEAAQVDFVPLSLRDIKLHKSDVAWSDIGGLRQTRRILRETLEWPTKYGPIFAQSPLRLRSGLLLYGFPGCGKTLLASAVAKECGLNFISIKGPELLNKYIGASEKSVRDLFERASAAKPCVLFFDEFDSIAPKRGHDSTGVTDRVVNQMLTQMDGAEGLDGVYVLAATSRPDLIDSALLRPGRLDKLLFCDMPNAEDRREILDAVSRKVSVSPSVDWKKIADLTEGFSGADLQAIVYNAHLEVVHSSIAANPGLERTTTSEGKPIEYVVLGGPEGKSVVSRAEESALQRRLQQIHSTSQTTTNKPLRVSNASNQHIVEEEHLRQVLESSQPSISLEERMRLGRIYRAFVSDRSGELPVPPNSGGIGNRASLM</sequence>
<gene>
    <name evidence="15" type="ORF">PILCRDRAFT_98327</name>
</gene>
<evidence type="ECO:0000256" key="3">
    <source>
        <dbReference type="ARBA" id="ARBA00022448"/>
    </source>
</evidence>
<dbReference type="Pfam" id="PF17862">
    <property type="entry name" value="AAA_lid_3"/>
    <property type="match status" value="1"/>
</dbReference>
<evidence type="ECO:0000256" key="2">
    <source>
        <dbReference type="ARBA" id="ARBA00006914"/>
    </source>
</evidence>
<dbReference type="FunFam" id="3.40.50.300:FF:000149">
    <property type="entry name" value="Nuclear valosin-containing protein-like"/>
    <property type="match status" value="1"/>
</dbReference>
<dbReference type="InParanoid" id="A0A0C3FFM9"/>
<dbReference type="SUPFAM" id="SSF50692">
    <property type="entry name" value="ADC-like"/>
    <property type="match status" value="1"/>
</dbReference>
<dbReference type="Pfam" id="PF00004">
    <property type="entry name" value="AAA"/>
    <property type="match status" value="2"/>
</dbReference>
<dbReference type="HOGENOM" id="CLU_000688_1_1_1"/>
<organism evidence="15 16">
    <name type="scientific">Piloderma croceum (strain F 1598)</name>
    <dbReference type="NCBI Taxonomy" id="765440"/>
    <lineage>
        <taxon>Eukaryota</taxon>
        <taxon>Fungi</taxon>
        <taxon>Dikarya</taxon>
        <taxon>Basidiomycota</taxon>
        <taxon>Agaricomycotina</taxon>
        <taxon>Agaricomycetes</taxon>
        <taxon>Agaricomycetidae</taxon>
        <taxon>Atheliales</taxon>
        <taxon>Atheliaceae</taxon>
        <taxon>Piloderma</taxon>
    </lineage>
</organism>
<dbReference type="CDD" id="cd19526">
    <property type="entry name" value="RecA-like_PEX1_r2"/>
    <property type="match status" value="1"/>
</dbReference>
<dbReference type="InterPro" id="IPR041569">
    <property type="entry name" value="AAA_lid_3"/>
</dbReference>
<comment type="similarity">
    <text evidence="2">Belongs to the AAA ATPase family.</text>
</comment>
<feature type="region of interest" description="Disordered" evidence="13">
    <location>
        <begin position="990"/>
        <end position="1010"/>
    </location>
</feature>
<dbReference type="EMBL" id="KN833014">
    <property type="protein sequence ID" value="KIM78761.1"/>
    <property type="molecule type" value="Genomic_DNA"/>
</dbReference>
<evidence type="ECO:0000256" key="4">
    <source>
        <dbReference type="ARBA" id="ARBA00022593"/>
    </source>
</evidence>
<dbReference type="GO" id="GO:0016558">
    <property type="term" value="P:protein import into peroxisome matrix"/>
    <property type="evidence" value="ECO:0007669"/>
    <property type="project" value="TreeGrafter"/>
</dbReference>
<evidence type="ECO:0000256" key="1">
    <source>
        <dbReference type="ARBA" id="ARBA00004370"/>
    </source>
</evidence>
<keyword evidence="9" id="KW-0472">Membrane</keyword>
<evidence type="ECO:0000256" key="11">
    <source>
        <dbReference type="ARBA" id="ARBA00034532"/>
    </source>
</evidence>
<keyword evidence="4" id="KW-0962">Peroxisome biogenesis</keyword>
<reference evidence="16" key="2">
    <citation type="submission" date="2015-01" db="EMBL/GenBank/DDBJ databases">
        <title>Evolutionary Origins and Diversification of the Mycorrhizal Mutualists.</title>
        <authorList>
            <consortium name="DOE Joint Genome Institute"/>
            <consortium name="Mycorrhizal Genomics Consortium"/>
            <person name="Kohler A."/>
            <person name="Kuo A."/>
            <person name="Nagy L.G."/>
            <person name="Floudas D."/>
            <person name="Copeland A."/>
            <person name="Barry K.W."/>
            <person name="Cichocki N."/>
            <person name="Veneault-Fourrey C."/>
            <person name="LaButti K."/>
            <person name="Lindquist E.A."/>
            <person name="Lipzen A."/>
            <person name="Lundell T."/>
            <person name="Morin E."/>
            <person name="Murat C."/>
            <person name="Riley R."/>
            <person name="Ohm R."/>
            <person name="Sun H."/>
            <person name="Tunlid A."/>
            <person name="Henrissat B."/>
            <person name="Grigoriev I.V."/>
            <person name="Hibbett D.S."/>
            <person name="Martin F."/>
        </authorList>
    </citation>
    <scope>NUCLEOTIDE SEQUENCE [LARGE SCALE GENOMIC DNA]</scope>
    <source>
        <strain evidence="16">F 1598</strain>
    </source>
</reference>
<dbReference type="PANTHER" id="PTHR23077">
    <property type="entry name" value="AAA-FAMILY ATPASE"/>
    <property type="match status" value="1"/>
</dbReference>
<dbReference type="GO" id="GO:0016887">
    <property type="term" value="F:ATP hydrolysis activity"/>
    <property type="evidence" value="ECO:0007669"/>
    <property type="project" value="InterPro"/>
</dbReference>
<comment type="subcellular location">
    <subcellularLocation>
        <location evidence="1">Membrane</location>
    </subcellularLocation>
</comment>
<evidence type="ECO:0000256" key="7">
    <source>
        <dbReference type="ARBA" id="ARBA00022840"/>
    </source>
</evidence>
<dbReference type="AlphaFoldDB" id="A0A0C3FFM9"/>
<dbReference type="Pfam" id="PF09262">
    <property type="entry name" value="PEX-1N"/>
    <property type="match status" value="1"/>
</dbReference>
<dbReference type="InterPro" id="IPR015342">
    <property type="entry name" value="PEX1-N_C-lobe"/>
</dbReference>
<proteinExistence type="inferred from homology"/>
<evidence type="ECO:0000313" key="16">
    <source>
        <dbReference type="Proteomes" id="UP000054166"/>
    </source>
</evidence>
<dbReference type="GO" id="GO:0005829">
    <property type="term" value="C:cytosol"/>
    <property type="evidence" value="ECO:0007669"/>
    <property type="project" value="TreeGrafter"/>
</dbReference>
<dbReference type="Gene3D" id="3.40.50.300">
    <property type="entry name" value="P-loop containing nucleotide triphosphate hydrolases"/>
    <property type="match status" value="2"/>
</dbReference>
<dbReference type="GO" id="GO:0005778">
    <property type="term" value="C:peroxisomal membrane"/>
    <property type="evidence" value="ECO:0007669"/>
    <property type="project" value="TreeGrafter"/>
</dbReference>
<keyword evidence="5" id="KW-0547">Nucleotide-binding</keyword>
<dbReference type="GO" id="GO:0005524">
    <property type="term" value="F:ATP binding"/>
    <property type="evidence" value="ECO:0007669"/>
    <property type="project" value="UniProtKB-KW"/>
</dbReference>
<dbReference type="InterPro" id="IPR003593">
    <property type="entry name" value="AAA+_ATPase"/>
</dbReference>
<comment type="catalytic activity">
    <reaction evidence="12">
        <text>ATP + H2O = ADP + phosphate + H(+)</text>
        <dbReference type="Rhea" id="RHEA:13065"/>
        <dbReference type="ChEBI" id="CHEBI:15377"/>
        <dbReference type="ChEBI" id="CHEBI:15378"/>
        <dbReference type="ChEBI" id="CHEBI:30616"/>
        <dbReference type="ChEBI" id="CHEBI:43474"/>
        <dbReference type="ChEBI" id="CHEBI:456216"/>
    </reaction>
    <physiologicalReaction direction="left-to-right" evidence="12">
        <dbReference type="Rhea" id="RHEA:13066"/>
    </physiologicalReaction>
</comment>
<dbReference type="SUPFAM" id="SSF54585">
    <property type="entry name" value="Cdc48 domain 2-like"/>
    <property type="match status" value="1"/>
</dbReference>
<evidence type="ECO:0000259" key="14">
    <source>
        <dbReference type="SMART" id="SM00382"/>
    </source>
</evidence>
<dbReference type="STRING" id="765440.A0A0C3FFM9"/>
<dbReference type="FunCoup" id="A0A0C3FFM9">
    <property type="interactions" value="384"/>
</dbReference>
<evidence type="ECO:0000256" key="6">
    <source>
        <dbReference type="ARBA" id="ARBA00022801"/>
    </source>
</evidence>
<feature type="region of interest" description="Disordered" evidence="13">
    <location>
        <begin position="292"/>
        <end position="333"/>
    </location>
</feature>
<evidence type="ECO:0000256" key="12">
    <source>
        <dbReference type="ARBA" id="ARBA00048778"/>
    </source>
</evidence>
<feature type="compositionally biased region" description="Low complexity" evidence="13">
    <location>
        <begin position="196"/>
        <end position="219"/>
    </location>
</feature>
<dbReference type="InterPro" id="IPR009010">
    <property type="entry name" value="Asp_de-COase-like_dom_sf"/>
</dbReference>
<keyword evidence="7" id="KW-0067">ATP-binding</keyword>
<dbReference type="SMART" id="SM00382">
    <property type="entry name" value="AAA"/>
    <property type="match status" value="2"/>
</dbReference>
<evidence type="ECO:0000256" key="5">
    <source>
        <dbReference type="ARBA" id="ARBA00022741"/>
    </source>
</evidence>
<dbReference type="SUPFAM" id="SSF52540">
    <property type="entry name" value="P-loop containing nucleoside triphosphate hydrolases"/>
    <property type="match status" value="2"/>
</dbReference>
<name>A0A0C3FFM9_PILCF</name>
<feature type="domain" description="AAA+ ATPase" evidence="14">
    <location>
        <begin position="696"/>
        <end position="831"/>
    </location>
</feature>
<dbReference type="PROSITE" id="PS00674">
    <property type="entry name" value="AAA"/>
    <property type="match status" value="1"/>
</dbReference>
<keyword evidence="8" id="KW-0653">Protein transport</keyword>
<feature type="region of interest" description="Disordered" evidence="13">
    <location>
        <begin position="192"/>
        <end position="219"/>
    </location>
</feature>
<dbReference type="Gene3D" id="1.10.8.60">
    <property type="match status" value="2"/>
</dbReference>
<dbReference type="InterPro" id="IPR029067">
    <property type="entry name" value="CDC48_domain_2-like_sf"/>
</dbReference>
<dbReference type="InterPro" id="IPR003959">
    <property type="entry name" value="ATPase_AAA_core"/>
</dbReference>
<dbReference type="Proteomes" id="UP000054166">
    <property type="component" value="Unassembled WGS sequence"/>
</dbReference>
<accession>A0A0C3FFM9</accession>
<evidence type="ECO:0000256" key="13">
    <source>
        <dbReference type="SAM" id="MobiDB-lite"/>
    </source>
</evidence>
<reference evidence="15 16" key="1">
    <citation type="submission" date="2014-04" db="EMBL/GenBank/DDBJ databases">
        <authorList>
            <consortium name="DOE Joint Genome Institute"/>
            <person name="Kuo A."/>
            <person name="Tarkka M."/>
            <person name="Buscot F."/>
            <person name="Kohler A."/>
            <person name="Nagy L.G."/>
            <person name="Floudas D."/>
            <person name="Copeland A."/>
            <person name="Barry K.W."/>
            <person name="Cichocki N."/>
            <person name="Veneault-Fourrey C."/>
            <person name="LaButti K."/>
            <person name="Lindquist E.A."/>
            <person name="Lipzen A."/>
            <person name="Lundell T."/>
            <person name="Morin E."/>
            <person name="Murat C."/>
            <person name="Sun H."/>
            <person name="Tunlid A."/>
            <person name="Henrissat B."/>
            <person name="Grigoriev I.V."/>
            <person name="Hibbett D.S."/>
            <person name="Martin F."/>
            <person name="Nordberg H.P."/>
            <person name="Cantor M.N."/>
            <person name="Hua S.X."/>
        </authorList>
    </citation>
    <scope>NUCLEOTIDE SEQUENCE [LARGE SCALE GENOMIC DNA]</scope>
    <source>
        <strain evidence="15 16">F 1598</strain>
    </source>
</reference>
<feature type="compositionally biased region" description="Polar residues" evidence="13">
    <location>
        <begin position="300"/>
        <end position="310"/>
    </location>
</feature>
<keyword evidence="16" id="KW-1185">Reference proteome</keyword>
<keyword evidence="3" id="KW-0813">Transport</keyword>
<dbReference type="OrthoDB" id="2187at2759"/>
<evidence type="ECO:0000256" key="8">
    <source>
        <dbReference type="ARBA" id="ARBA00022927"/>
    </source>
</evidence>
<dbReference type="PANTHER" id="PTHR23077:SF12">
    <property type="entry name" value="PEROXISOMAL ATPASE PEX1"/>
    <property type="match status" value="1"/>
</dbReference>
<dbReference type="InterPro" id="IPR003960">
    <property type="entry name" value="ATPase_AAA_CS"/>
</dbReference>
<dbReference type="CDD" id="cd00009">
    <property type="entry name" value="AAA"/>
    <property type="match status" value="1"/>
</dbReference>